<protein>
    <recommendedName>
        <fullName evidence="9">Glycosyltransferase 2-like domain-containing protein</fullName>
    </recommendedName>
</protein>
<keyword evidence="7 8" id="KW-0472">Membrane</keyword>
<evidence type="ECO:0000256" key="2">
    <source>
        <dbReference type="ARBA" id="ARBA00022676"/>
    </source>
</evidence>
<dbReference type="PANTHER" id="PTHR48090:SF3">
    <property type="entry name" value="UNDECAPRENYL-PHOSPHATE 4-DEOXY-4-FORMAMIDO-L-ARABINOSE TRANSFERASE"/>
    <property type="match status" value="1"/>
</dbReference>
<evidence type="ECO:0000256" key="3">
    <source>
        <dbReference type="ARBA" id="ARBA00022679"/>
    </source>
</evidence>
<evidence type="ECO:0000313" key="11">
    <source>
        <dbReference type="Proteomes" id="UP000029385"/>
    </source>
</evidence>
<evidence type="ECO:0000256" key="7">
    <source>
        <dbReference type="ARBA" id="ARBA00023136"/>
    </source>
</evidence>
<evidence type="ECO:0000256" key="6">
    <source>
        <dbReference type="ARBA" id="ARBA00022989"/>
    </source>
</evidence>
<sequence>MAAMPDLALSIVIPVYGSAGILPALASALQAALDPQVGAGRYEVILVHDQGPDDAWRVISDLATTRPWLRGVELRKNAGQHNAVMAGLAFARGEYIVTMDDDLQHDPQDVPRILACLREGRDVCYVQFASRRHALWKRLGSAFNDLVAGWLLRKPRGLYLSPFRGLHHSIRDLIVVYTGPFVYVDGLLLQSTANIGTIEAQHHARSDGRSGYSLRKSISLWLQMATSFSIMPLRAASLAGMACSLFGFALALFVIVEKFLHPDTPVGWTSLIVAILMMGGIQLIALGMIGEYVGRVLLNVSYRPQYVLGRRVNLPDADLGTTPRDDH</sequence>
<keyword evidence="5" id="KW-0448">Lipopolysaccharide biosynthesis</keyword>
<feature type="domain" description="Glycosyltransferase 2-like" evidence="9">
    <location>
        <begin position="10"/>
        <end position="134"/>
    </location>
</feature>
<dbReference type="Pfam" id="PF00535">
    <property type="entry name" value="Glycos_transf_2"/>
    <property type="match status" value="1"/>
</dbReference>
<dbReference type="eggNOG" id="COG0463">
    <property type="taxonomic scope" value="Bacteria"/>
</dbReference>
<dbReference type="STRING" id="1121015.GCA_000420545_02340"/>
<keyword evidence="2" id="KW-0328">Glycosyltransferase</keyword>
<organism evidence="10 11">
    <name type="scientific">Arenimonas oryziterrae DSM 21050 = YC6267</name>
    <dbReference type="NCBI Taxonomy" id="1121015"/>
    <lineage>
        <taxon>Bacteria</taxon>
        <taxon>Pseudomonadati</taxon>
        <taxon>Pseudomonadota</taxon>
        <taxon>Gammaproteobacteria</taxon>
        <taxon>Lysobacterales</taxon>
        <taxon>Lysobacteraceae</taxon>
        <taxon>Arenimonas</taxon>
    </lineage>
</organism>
<keyword evidence="6 8" id="KW-1133">Transmembrane helix</keyword>
<keyword evidence="3" id="KW-0808">Transferase</keyword>
<keyword evidence="1" id="KW-1003">Cell membrane</keyword>
<keyword evidence="11" id="KW-1185">Reference proteome</keyword>
<comment type="caution">
    <text evidence="10">The sequence shown here is derived from an EMBL/GenBank/DDBJ whole genome shotgun (WGS) entry which is preliminary data.</text>
</comment>
<keyword evidence="4 8" id="KW-0812">Transmembrane</keyword>
<feature type="transmembrane region" description="Helical" evidence="8">
    <location>
        <begin position="268"/>
        <end position="289"/>
    </location>
</feature>
<dbReference type="PANTHER" id="PTHR48090">
    <property type="entry name" value="UNDECAPRENYL-PHOSPHATE 4-DEOXY-4-FORMAMIDO-L-ARABINOSE TRANSFERASE-RELATED"/>
    <property type="match status" value="1"/>
</dbReference>
<dbReference type="Proteomes" id="UP000029385">
    <property type="component" value="Unassembled WGS sequence"/>
</dbReference>
<dbReference type="InterPro" id="IPR050256">
    <property type="entry name" value="Glycosyltransferase_2"/>
</dbReference>
<gene>
    <name evidence="10" type="ORF">N789_11910</name>
</gene>
<evidence type="ECO:0000256" key="5">
    <source>
        <dbReference type="ARBA" id="ARBA00022985"/>
    </source>
</evidence>
<dbReference type="InterPro" id="IPR001173">
    <property type="entry name" value="Glyco_trans_2-like"/>
</dbReference>
<dbReference type="GO" id="GO:0005886">
    <property type="term" value="C:plasma membrane"/>
    <property type="evidence" value="ECO:0007669"/>
    <property type="project" value="TreeGrafter"/>
</dbReference>
<dbReference type="AlphaFoldDB" id="A0A091AVX2"/>
<dbReference type="PATRIC" id="fig|1121015.4.peg.1855"/>
<dbReference type="SUPFAM" id="SSF53448">
    <property type="entry name" value="Nucleotide-diphospho-sugar transferases"/>
    <property type="match status" value="1"/>
</dbReference>
<proteinExistence type="predicted"/>
<evidence type="ECO:0000256" key="1">
    <source>
        <dbReference type="ARBA" id="ARBA00022475"/>
    </source>
</evidence>
<dbReference type="InterPro" id="IPR029044">
    <property type="entry name" value="Nucleotide-diphossugar_trans"/>
</dbReference>
<dbReference type="GO" id="GO:0009103">
    <property type="term" value="P:lipopolysaccharide biosynthetic process"/>
    <property type="evidence" value="ECO:0007669"/>
    <property type="project" value="UniProtKB-KW"/>
</dbReference>
<name>A0A091AVX2_9GAMM</name>
<evidence type="ECO:0000259" key="9">
    <source>
        <dbReference type="Pfam" id="PF00535"/>
    </source>
</evidence>
<dbReference type="GO" id="GO:0099621">
    <property type="term" value="F:undecaprenyl-phosphate 4-deoxy-4-formamido-L-arabinose transferase activity"/>
    <property type="evidence" value="ECO:0007669"/>
    <property type="project" value="TreeGrafter"/>
</dbReference>
<accession>A0A091AVX2</accession>
<evidence type="ECO:0000313" key="10">
    <source>
        <dbReference type="EMBL" id="KFN42829.1"/>
    </source>
</evidence>
<dbReference type="OrthoDB" id="9811884at2"/>
<dbReference type="Gene3D" id="3.90.550.10">
    <property type="entry name" value="Spore Coat Polysaccharide Biosynthesis Protein SpsA, Chain A"/>
    <property type="match status" value="1"/>
</dbReference>
<dbReference type="EMBL" id="AVCI01000007">
    <property type="protein sequence ID" value="KFN42829.1"/>
    <property type="molecule type" value="Genomic_DNA"/>
</dbReference>
<dbReference type="RefSeq" id="WP_022969942.1">
    <property type="nucleotide sequence ID" value="NZ_ATVD01000004.1"/>
</dbReference>
<evidence type="ECO:0000256" key="8">
    <source>
        <dbReference type="SAM" id="Phobius"/>
    </source>
</evidence>
<evidence type="ECO:0000256" key="4">
    <source>
        <dbReference type="ARBA" id="ARBA00022692"/>
    </source>
</evidence>
<feature type="transmembrane region" description="Helical" evidence="8">
    <location>
        <begin position="233"/>
        <end position="256"/>
    </location>
</feature>
<reference evidence="10 11" key="1">
    <citation type="submission" date="2013-09" db="EMBL/GenBank/DDBJ databases">
        <title>Genome sequencing of Arenimonas oryziterrae.</title>
        <authorList>
            <person name="Chen F."/>
            <person name="Wang G."/>
        </authorList>
    </citation>
    <scope>NUCLEOTIDE SEQUENCE [LARGE SCALE GENOMIC DNA]</scope>
    <source>
        <strain evidence="10 11">YC6267</strain>
    </source>
</reference>